<dbReference type="Pfam" id="PF08241">
    <property type="entry name" value="Methyltransf_11"/>
    <property type="match status" value="1"/>
</dbReference>
<dbReference type="KEGG" id="hoh:Hoch_6747"/>
<organism evidence="6 7">
    <name type="scientific">Haliangium ochraceum (strain DSM 14365 / JCM 11303 / SMP-2)</name>
    <dbReference type="NCBI Taxonomy" id="502025"/>
    <lineage>
        <taxon>Bacteria</taxon>
        <taxon>Pseudomonadati</taxon>
        <taxon>Myxococcota</taxon>
        <taxon>Polyangia</taxon>
        <taxon>Haliangiales</taxon>
        <taxon>Kofleriaceae</taxon>
        <taxon>Haliangium</taxon>
    </lineage>
</organism>
<dbReference type="RefSeq" id="WP_012831803.1">
    <property type="nucleotide sequence ID" value="NC_013440.1"/>
</dbReference>
<dbReference type="PANTHER" id="PTHR44068:SF11">
    <property type="entry name" value="GERANYL DIPHOSPHATE 2-C-METHYLTRANSFERASE"/>
    <property type="match status" value="1"/>
</dbReference>
<dbReference type="Proteomes" id="UP000001880">
    <property type="component" value="Chromosome"/>
</dbReference>
<evidence type="ECO:0000256" key="3">
    <source>
        <dbReference type="ARBA" id="ARBA00022691"/>
    </source>
</evidence>
<dbReference type="GO" id="GO:0019286">
    <property type="term" value="P:glycine betaine biosynthetic process from glycine"/>
    <property type="evidence" value="ECO:0007669"/>
    <property type="project" value="UniProtKB-ARBA"/>
</dbReference>
<protein>
    <submittedName>
        <fullName evidence="6">Methyltransferase type 11</fullName>
    </submittedName>
</protein>
<accession>D0LT75</accession>
<dbReference type="eggNOG" id="COG2230">
    <property type="taxonomic scope" value="Bacteria"/>
</dbReference>
<keyword evidence="1 6" id="KW-0489">Methyltransferase</keyword>
<evidence type="ECO:0000256" key="2">
    <source>
        <dbReference type="ARBA" id="ARBA00022679"/>
    </source>
</evidence>
<evidence type="ECO:0000259" key="5">
    <source>
        <dbReference type="Pfam" id="PF08241"/>
    </source>
</evidence>
<comment type="pathway">
    <text evidence="4">Amine and polyamine biosynthesis; betaine biosynthesis via glycine pathway; betaine from glycine: step 3/3.</text>
</comment>
<dbReference type="InterPro" id="IPR029063">
    <property type="entry name" value="SAM-dependent_MTases_sf"/>
</dbReference>
<dbReference type="Gene3D" id="3.40.50.150">
    <property type="entry name" value="Vaccinia Virus protein VP39"/>
    <property type="match status" value="1"/>
</dbReference>
<name>D0LT75_HALO1</name>
<dbReference type="InterPro" id="IPR013216">
    <property type="entry name" value="Methyltransf_11"/>
</dbReference>
<dbReference type="HOGENOM" id="CLU_039068_6_2_7"/>
<sequence>MSNSAQSASAVEVSEKYYDSAEADNFYFHVWGGEDIHIGLYPESGGAAGSDGIAEASRRTVERMAGQLDGLGADSRVIDFGAGYGGAARFLAARYGCSVTCLNLSETQNRRNRALTAEQGLSERVDVIHGSFESVPVDDDSYDVVWSQDAFLHSGDRRKVFAEARRVLRPGGELILTDPMQADDCPDGVLQPVLDRIHLSSLGSVAVYRGYLRELGFEEVAWLDCTHQLRQHYARVAEVLRERYDEMVERSTAGYVDRMLKGLGHWVAGADSGHLAWGILHARLAA</sequence>
<evidence type="ECO:0000256" key="4">
    <source>
        <dbReference type="ARBA" id="ARBA00060542"/>
    </source>
</evidence>
<dbReference type="SUPFAM" id="SSF53335">
    <property type="entry name" value="S-adenosyl-L-methionine-dependent methyltransferases"/>
    <property type="match status" value="1"/>
</dbReference>
<dbReference type="STRING" id="502025.Hoch_6747"/>
<keyword evidence="7" id="KW-1185">Reference proteome</keyword>
<feature type="domain" description="Methyltransferase type 11" evidence="5">
    <location>
        <begin position="79"/>
        <end position="176"/>
    </location>
</feature>
<dbReference type="InterPro" id="IPR050447">
    <property type="entry name" value="Erg6_SMT_methyltransf"/>
</dbReference>
<dbReference type="FunFam" id="3.40.50.150:FF:000461">
    <property type="entry name" value="Sarcosine/dimethylglycine N-methyltransferase"/>
    <property type="match status" value="1"/>
</dbReference>
<keyword evidence="2 6" id="KW-0808">Transferase</keyword>
<reference evidence="6 7" key="1">
    <citation type="journal article" date="2010" name="Stand. Genomic Sci.">
        <title>Complete genome sequence of Haliangium ochraceum type strain (SMP-2).</title>
        <authorList>
            <consortium name="US DOE Joint Genome Institute (JGI-PGF)"/>
            <person name="Ivanova N."/>
            <person name="Daum C."/>
            <person name="Lang E."/>
            <person name="Abt B."/>
            <person name="Kopitz M."/>
            <person name="Saunders E."/>
            <person name="Lapidus A."/>
            <person name="Lucas S."/>
            <person name="Glavina Del Rio T."/>
            <person name="Nolan M."/>
            <person name="Tice H."/>
            <person name="Copeland A."/>
            <person name="Cheng J.F."/>
            <person name="Chen F."/>
            <person name="Bruce D."/>
            <person name="Goodwin L."/>
            <person name="Pitluck S."/>
            <person name="Mavromatis K."/>
            <person name="Pati A."/>
            <person name="Mikhailova N."/>
            <person name="Chen A."/>
            <person name="Palaniappan K."/>
            <person name="Land M."/>
            <person name="Hauser L."/>
            <person name="Chang Y.J."/>
            <person name="Jeffries C.D."/>
            <person name="Detter J.C."/>
            <person name="Brettin T."/>
            <person name="Rohde M."/>
            <person name="Goker M."/>
            <person name="Bristow J."/>
            <person name="Markowitz V."/>
            <person name="Eisen J.A."/>
            <person name="Hugenholtz P."/>
            <person name="Kyrpides N.C."/>
            <person name="Klenk H.P."/>
        </authorList>
    </citation>
    <scope>NUCLEOTIDE SEQUENCE [LARGE SCALE GENOMIC DNA]</scope>
    <source>
        <strain evidence="7">DSM 14365 / CIP 107738 / JCM 11303 / AJ 13395 / SMP-2</strain>
    </source>
</reference>
<dbReference type="AlphaFoldDB" id="D0LT75"/>
<evidence type="ECO:0000313" key="6">
    <source>
        <dbReference type="EMBL" id="ACY19211.1"/>
    </source>
</evidence>
<proteinExistence type="predicted"/>
<dbReference type="EMBL" id="CP001804">
    <property type="protein sequence ID" value="ACY19211.1"/>
    <property type="molecule type" value="Genomic_DNA"/>
</dbReference>
<keyword evidence="3" id="KW-0949">S-adenosyl-L-methionine</keyword>
<evidence type="ECO:0000256" key="1">
    <source>
        <dbReference type="ARBA" id="ARBA00022603"/>
    </source>
</evidence>
<gene>
    <name evidence="6" type="ordered locus">Hoch_6747</name>
</gene>
<evidence type="ECO:0000313" key="7">
    <source>
        <dbReference type="Proteomes" id="UP000001880"/>
    </source>
</evidence>
<dbReference type="GO" id="GO:0032259">
    <property type="term" value="P:methylation"/>
    <property type="evidence" value="ECO:0007669"/>
    <property type="project" value="UniProtKB-KW"/>
</dbReference>
<dbReference type="GO" id="GO:0052729">
    <property type="term" value="F:dimethylglycine N-methyltransferase activity"/>
    <property type="evidence" value="ECO:0007669"/>
    <property type="project" value="UniProtKB-ARBA"/>
</dbReference>
<dbReference type="PANTHER" id="PTHR44068">
    <property type="entry name" value="ZGC:194242"/>
    <property type="match status" value="1"/>
</dbReference>
<dbReference type="CDD" id="cd02440">
    <property type="entry name" value="AdoMet_MTases"/>
    <property type="match status" value="1"/>
</dbReference>